<dbReference type="EnsemblPlants" id="ORUFI02G31020.1">
    <property type="protein sequence ID" value="ORUFI02G31020.1"/>
    <property type="gene ID" value="ORUFI02G31020"/>
</dbReference>
<evidence type="ECO:0000313" key="1">
    <source>
        <dbReference type="EnsemblPlants" id="ORUFI02G31020.1"/>
    </source>
</evidence>
<reference evidence="2" key="1">
    <citation type="submission" date="2013-06" db="EMBL/GenBank/DDBJ databases">
        <authorList>
            <person name="Zhao Q."/>
        </authorList>
    </citation>
    <scope>NUCLEOTIDE SEQUENCE</scope>
    <source>
        <strain evidence="2">cv. W1943</strain>
    </source>
</reference>
<evidence type="ECO:0000313" key="2">
    <source>
        <dbReference type="Proteomes" id="UP000008022"/>
    </source>
</evidence>
<dbReference type="Gramene" id="ORUFI02G31020.1">
    <property type="protein sequence ID" value="ORUFI02G31020.1"/>
    <property type="gene ID" value="ORUFI02G31020"/>
</dbReference>
<proteinExistence type="predicted"/>
<reference evidence="1" key="2">
    <citation type="submission" date="2015-06" db="UniProtKB">
        <authorList>
            <consortium name="EnsemblPlants"/>
        </authorList>
    </citation>
    <scope>IDENTIFICATION</scope>
</reference>
<accession>A0A0G2KBQ7</accession>
<sequence length="8" mass="930">MPGSRNLR</sequence>
<protein>
    <submittedName>
        <fullName evidence="1">Uncharacterized protein</fullName>
    </submittedName>
</protein>
<dbReference type="Proteomes" id="UP000008022">
    <property type="component" value="Unassembled WGS sequence"/>
</dbReference>
<name>A0A0G2KBQ7_ORYRU</name>
<organism evidence="1 2">
    <name type="scientific">Oryza rufipogon</name>
    <name type="common">Brownbeard rice</name>
    <name type="synonym">Asian wild rice</name>
    <dbReference type="NCBI Taxonomy" id="4529"/>
    <lineage>
        <taxon>Eukaryota</taxon>
        <taxon>Viridiplantae</taxon>
        <taxon>Streptophyta</taxon>
        <taxon>Embryophyta</taxon>
        <taxon>Tracheophyta</taxon>
        <taxon>Spermatophyta</taxon>
        <taxon>Magnoliopsida</taxon>
        <taxon>Liliopsida</taxon>
        <taxon>Poales</taxon>
        <taxon>Poaceae</taxon>
        <taxon>BOP clade</taxon>
        <taxon>Oryzoideae</taxon>
        <taxon>Oryzeae</taxon>
        <taxon>Oryzinae</taxon>
        <taxon>Oryza</taxon>
    </lineage>
</organism>
<keyword evidence="2" id="KW-1185">Reference proteome</keyword>